<protein>
    <submittedName>
        <fullName evidence="2">Uncharacterized protein</fullName>
    </submittedName>
</protein>
<dbReference type="AlphaFoldDB" id="A0A1C2I4H6"/>
<dbReference type="EMBL" id="LWRY01000152">
    <property type="protein sequence ID" value="OCX70906.1"/>
    <property type="molecule type" value="Genomic_DNA"/>
</dbReference>
<feature type="compositionally biased region" description="Acidic residues" evidence="1">
    <location>
        <begin position="236"/>
        <end position="247"/>
    </location>
</feature>
<evidence type="ECO:0000256" key="1">
    <source>
        <dbReference type="SAM" id="MobiDB-lite"/>
    </source>
</evidence>
<dbReference type="Proteomes" id="UP000095008">
    <property type="component" value="Unassembled WGS sequence"/>
</dbReference>
<gene>
    <name evidence="2" type="ORF">A6M23_13195</name>
</gene>
<dbReference type="RefSeq" id="WP_065974112.1">
    <property type="nucleotide sequence ID" value="NZ_LWRY01000152.1"/>
</dbReference>
<evidence type="ECO:0000313" key="3">
    <source>
        <dbReference type="Proteomes" id="UP000095008"/>
    </source>
</evidence>
<evidence type="ECO:0000313" key="2">
    <source>
        <dbReference type="EMBL" id="OCX70906.1"/>
    </source>
</evidence>
<keyword evidence="3" id="KW-1185">Reference proteome</keyword>
<name>A0A1C2I4H6_ACITH</name>
<feature type="compositionally biased region" description="Acidic residues" evidence="1">
    <location>
        <begin position="297"/>
        <end position="315"/>
    </location>
</feature>
<proteinExistence type="predicted"/>
<sequence>MDAMTIGVAYGLMQDDWYRRGNEDLRLDAVTWLAKPTSKIPALILRSAQDAGISNRHAVGIARVIDDTAGARMAHSKSFMSLPIDALDIWDKSCSLFQKSLHNPDSSGAAHGKLMDGQYREEKYKPGLISRFNGDKFLAFTAYYLAFGGMRAVRDVQRCLGWSAEKIKEIVLIVIHESHQLLKKIGKRGITLLNRIASAGMGFFPMLFAVLQGRAQIKAMAMGSAKKTPKAIAAVDNEDDDGGEDEVTDIHHDPDDGRNQAHNPDDPDDPEGHGDHGDADVTDHAPADGPPIRTPDAEFDDPDPEDHPEDHEADADPCAKLKMGRELSYEMLRQARKNATENQRYHDLMGAVDERILLNALQKDLRPTDLAVAERMANFLSFCWQWAERTGVFMETTQHRKRLDMPVASVIKQIIHAAQAGYWETGDNKLRDNTKIWIDVTHEDRNGRRRVTVLTRPASPDLKTKPHTVNGVHDSRKIITNPDHAALREHFFQNVERNTWPQEENTRYFIVLSSDGAHETITAQRLIRPRGTALTSAKSIDDLEDAWQSIGADADDTPVCDNLPHDDKTTVALVAAATSAAPDLVRRSMAGDERALGMLAHTCRMLPEDRKAVIETTFLQAQKEAEMDDAATVDPSCLNQGDRRDLARMLGMDLRTLEKAFQDDSDSILALKRAIKIMPDQLRSEAIQRIHIAANRTRT</sequence>
<feature type="compositionally biased region" description="Basic and acidic residues" evidence="1">
    <location>
        <begin position="248"/>
        <end position="286"/>
    </location>
</feature>
<organism evidence="2 3">
    <name type="scientific">Acidithiobacillus thiooxidans</name>
    <name type="common">Thiobacillus thiooxidans</name>
    <dbReference type="NCBI Taxonomy" id="930"/>
    <lineage>
        <taxon>Bacteria</taxon>
        <taxon>Pseudomonadati</taxon>
        <taxon>Pseudomonadota</taxon>
        <taxon>Acidithiobacillia</taxon>
        <taxon>Acidithiobacillales</taxon>
        <taxon>Acidithiobacillaceae</taxon>
        <taxon>Acidithiobacillus</taxon>
    </lineage>
</organism>
<feature type="region of interest" description="Disordered" evidence="1">
    <location>
        <begin position="226"/>
        <end position="317"/>
    </location>
</feature>
<accession>A0A1C2I4H6</accession>
<reference evidence="2" key="1">
    <citation type="journal article" date="2016" name="Int. J. Mol. Sci.">
        <title>Comparative genomics of the extreme acidophile Acidithiobacillus thiooxidans reveals intraspecific divergence and niche adaptation.</title>
        <authorList>
            <person name="Zhang X."/>
            <person name="Feng X."/>
            <person name="Tao J."/>
            <person name="Ma L."/>
            <person name="Xiao Y."/>
            <person name="Liang Y."/>
            <person name="Liu X."/>
            <person name="Yin H."/>
        </authorList>
    </citation>
    <scope>NUCLEOTIDE SEQUENCE [LARGE SCALE GENOMIC DNA]</scope>
    <source>
        <strain evidence="2">DXS-W</strain>
    </source>
</reference>
<dbReference type="OrthoDB" id="10021421at2"/>
<comment type="caution">
    <text evidence="2">The sequence shown here is derived from an EMBL/GenBank/DDBJ whole genome shotgun (WGS) entry which is preliminary data.</text>
</comment>